<evidence type="ECO:0000313" key="1">
    <source>
        <dbReference type="EMBL" id="MFC0708991.1"/>
    </source>
</evidence>
<dbReference type="Pfam" id="PF09950">
    <property type="entry name" value="Major_capside"/>
    <property type="match status" value="1"/>
</dbReference>
<protein>
    <submittedName>
        <fullName evidence="1">Major capsid family protein</fullName>
    </submittedName>
</protein>
<organism evidence="1 2">
    <name type="scientific">Azorhizophilus paspali</name>
    <name type="common">Azotobacter paspali</name>
    <dbReference type="NCBI Taxonomy" id="69963"/>
    <lineage>
        <taxon>Bacteria</taxon>
        <taxon>Pseudomonadati</taxon>
        <taxon>Pseudomonadota</taxon>
        <taxon>Gammaproteobacteria</taxon>
        <taxon>Pseudomonadales</taxon>
        <taxon>Pseudomonadaceae</taxon>
        <taxon>Azorhizophilus</taxon>
    </lineage>
</organism>
<dbReference type="Proteomes" id="UP001589891">
    <property type="component" value="Unassembled WGS sequence"/>
</dbReference>
<name>A0ABV6SHL6_AZOPA</name>
<evidence type="ECO:0000313" key="2">
    <source>
        <dbReference type="Proteomes" id="UP001589891"/>
    </source>
</evidence>
<comment type="caution">
    <text evidence="1">The sequence shown here is derived from an EMBL/GenBank/DDBJ whole genome shotgun (WGS) entry which is preliminary data.</text>
</comment>
<sequence length="363" mass="39792">MRSRVHSNISGRELMRRGPLQLAPEQCGQYRDLRQLGIGLDAVVANDAALVGPALGSLGGPFWKLQNWLPGVVRQITQVRLIDELIGVMAVGAWEDAEVVQTTSELAALPELYGDHTNIPLANYRFGYERREIVRFEQGFMISKLEEARASKFDFNDEAEKRAAVALAMDIIRNRVGFNGYNAPETRIYGFLNDPNLPAYTTLPNGAGGSSSWASKTFLEICADIRKMMIELEVGSGGNIRTETDAVTMAIPLGHSQYLGLVDATGVTSVRDWARRTYPNLRFVSAPELIAANGGANVIYVYADRVPADDSTDDGSVIVQMVPARFQALGVEVRAKGRVEDFTNALGGVLIKRPWAIKRYSGV</sequence>
<proteinExistence type="predicted"/>
<dbReference type="InterPro" id="IPR020049">
    <property type="entry name" value="Major_capsid-like"/>
</dbReference>
<gene>
    <name evidence="1" type="ORF">ACFFGX_05080</name>
</gene>
<accession>A0ABV6SHL6</accession>
<keyword evidence="2" id="KW-1185">Reference proteome</keyword>
<reference evidence="1 2" key="1">
    <citation type="submission" date="2024-09" db="EMBL/GenBank/DDBJ databases">
        <authorList>
            <person name="Sun Q."/>
            <person name="Mori K."/>
        </authorList>
    </citation>
    <scope>NUCLEOTIDE SEQUENCE [LARGE SCALE GENOMIC DNA]</scope>
    <source>
        <strain evidence="1 2">NCAIM B.01794</strain>
    </source>
</reference>
<dbReference type="EMBL" id="JBHLSS010000034">
    <property type="protein sequence ID" value="MFC0708991.1"/>
    <property type="molecule type" value="Genomic_DNA"/>
</dbReference>
<dbReference type="RefSeq" id="WP_376943472.1">
    <property type="nucleotide sequence ID" value="NZ_CP171449.1"/>
</dbReference>